<evidence type="ECO:0000313" key="3">
    <source>
        <dbReference type="Proteomes" id="UP000075260"/>
    </source>
</evidence>
<dbReference type="AlphaFoldDB" id="A0A150QPI7"/>
<feature type="compositionally biased region" description="Polar residues" evidence="1">
    <location>
        <begin position="93"/>
        <end position="108"/>
    </location>
</feature>
<gene>
    <name evidence="2" type="ORF">BE15_08580</name>
</gene>
<feature type="compositionally biased region" description="Basic residues" evidence="1">
    <location>
        <begin position="128"/>
        <end position="137"/>
    </location>
</feature>
<evidence type="ECO:0000256" key="1">
    <source>
        <dbReference type="SAM" id="MobiDB-lite"/>
    </source>
</evidence>
<feature type="region of interest" description="Disordered" evidence="1">
    <location>
        <begin position="83"/>
        <end position="137"/>
    </location>
</feature>
<name>A0A150QPI7_SORCE</name>
<feature type="compositionally biased region" description="Basic and acidic residues" evidence="1">
    <location>
        <begin position="115"/>
        <end position="126"/>
    </location>
</feature>
<protein>
    <submittedName>
        <fullName evidence="2">Uncharacterized protein</fullName>
    </submittedName>
</protein>
<evidence type="ECO:0000313" key="2">
    <source>
        <dbReference type="EMBL" id="KYF69879.1"/>
    </source>
</evidence>
<reference evidence="2 3" key="1">
    <citation type="submission" date="2014-02" db="EMBL/GenBank/DDBJ databases">
        <title>The small core and large imbalanced accessory genome model reveals a collaborative survival strategy of Sorangium cellulosum strains in nature.</title>
        <authorList>
            <person name="Han K."/>
            <person name="Peng R."/>
            <person name="Blom J."/>
            <person name="Li Y.-Z."/>
        </authorList>
    </citation>
    <scope>NUCLEOTIDE SEQUENCE [LARGE SCALE GENOMIC DNA]</scope>
    <source>
        <strain evidence="2 3">So0008-312</strain>
    </source>
</reference>
<dbReference type="Proteomes" id="UP000075260">
    <property type="component" value="Unassembled WGS sequence"/>
</dbReference>
<proteinExistence type="predicted"/>
<accession>A0A150QPI7</accession>
<organism evidence="2 3">
    <name type="scientific">Sorangium cellulosum</name>
    <name type="common">Polyangium cellulosum</name>
    <dbReference type="NCBI Taxonomy" id="56"/>
    <lineage>
        <taxon>Bacteria</taxon>
        <taxon>Pseudomonadati</taxon>
        <taxon>Myxococcota</taxon>
        <taxon>Polyangia</taxon>
        <taxon>Polyangiales</taxon>
        <taxon>Polyangiaceae</taxon>
        <taxon>Sorangium</taxon>
    </lineage>
</organism>
<comment type="caution">
    <text evidence="2">The sequence shown here is derived from an EMBL/GenBank/DDBJ whole genome shotgun (WGS) entry which is preliminary data.</text>
</comment>
<sequence length="137" mass="14884">MVGRLAPTPQKPQLVEAPLASAAFQLKGATENWPLDGVVVTFHALSSLEPLSAMTMLQVEIGAEPTFFKDTFAQYPDPHCDWTERTASIDPSALTTPPSRDAISSSSVDAPMQATREHAIEAEQRPSKPIKRMKLSP</sequence>
<dbReference type="EMBL" id="JEMA01000443">
    <property type="protein sequence ID" value="KYF69879.1"/>
    <property type="molecule type" value="Genomic_DNA"/>
</dbReference>